<evidence type="ECO:0000256" key="4">
    <source>
        <dbReference type="ARBA" id="ARBA00022603"/>
    </source>
</evidence>
<comment type="caution">
    <text evidence="10">The sequence shown here is derived from an EMBL/GenBank/DDBJ whole genome shotgun (WGS) entry which is preliminary data.</text>
</comment>
<reference evidence="11" key="1">
    <citation type="journal article" date="2015" name="Nat. Genet.">
        <title>The genome and transcriptome of the zoonotic hookworm Ancylostoma ceylanicum identify infection-specific gene families.</title>
        <authorList>
            <person name="Schwarz E.M."/>
            <person name="Hu Y."/>
            <person name="Antoshechkin I."/>
            <person name="Miller M.M."/>
            <person name="Sternberg P.W."/>
            <person name="Aroian R.V."/>
        </authorList>
    </citation>
    <scope>NUCLEOTIDE SEQUENCE</scope>
    <source>
        <strain evidence="11">HY135</strain>
    </source>
</reference>
<proteinExistence type="predicted"/>
<evidence type="ECO:0000259" key="9">
    <source>
        <dbReference type="PROSITE" id="PS50868"/>
    </source>
</evidence>
<sequence length="427" mass="47423">MTALCTATNNSSQVFVMWWQHEMKNSQLRYRVRIGEQERAFPPFAPVSFQCTAEDPNQTITKQPLVGLRPSTWKNDPNCKVETVYVVVSRTKRPNGVTVKYDKRITICTIEDVPADDVWSVNSGSALGRTLSAITTVALLAKRFAGTELCFNYQMTQYNIGCPLPDCKCGAPNCTGTLGSIAHEKAESDVSSNDVQKPKKKKQKRKAVSSLDSPEKKKSGVRSRQSTPASSTPPLSRSPRKDQKATVNGRKSMPTVTFRRSSLPSKVEPSQVLRSQLHRPANRGCKVLNGSKEPTSNNMDDAKLKRALLNGEWFPESTQGEGLYGSKGLVFKSAIDCMDCKLQTLLAGLFFVLCLIERNPRYMRFGTQQIFLTHSMKIEPQIELFQPLEKISDSGSSPKSEVRKTTNGLRKTRKIAAELPSVNLIVS</sequence>
<keyword evidence="5" id="KW-0808">Transferase</keyword>
<dbReference type="GO" id="GO:0032259">
    <property type="term" value="P:methylation"/>
    <property type="evidence" value="ECO:0007669"/>
    <property type="project" value="UniProtKB-KW"/>
</dbReference>
<dbReference type="GO" id="GO:0005694">
    <property type="term" value="C:chromosome"/>
    <property type="evidence" value="ECO:0007669"/>
    <property type="project" value="UniProtKB-SubCell"/>
</dbReference>
<dbReference type="GO" id="GO:0008168">
    <property type="term" value="F:methyltransferase activity"/>
    <property type="evidence" value="ECO:0007669"/>
    <property type="project" value="UniProtKB-KW"/>
</dbReference>
<evidence type="ECO:0000313" key="10">
    <source>
        <dbReference type="EMBL" id="EYC41272.1"/>
    </source>
</evidence>
<dbReference type="STRING" id="53326.A0A016WPR4"/>
<evidence type="ECO:0000256" key="5">
    <source>
        <dbReference type="ARBA" id="ARBA00022679"/>
    </source>
</evidence>
<dbReference type="Gene3D" id="2.170.270.10">
    <property type="entry name" value="SET domain"/>
    <property type="match status" value="1"/>
</dbReference>
<dbReference type="PANTHER" id="PTHR22884">
    <property type="entry name" value="SET DOMAIN PROTEINS"/>
    <property type="match status" value="1"/>
</dbReference>
<feature type="compositionally biased region" description="Polar residues" evidence="8">
    <location>
        <begin position="222"/>
        <end position="235"/>
    </location>
</feature>
<evidence type="ECO:0000256" key="6">
    <source>
        <dbReference type="ARBA" id="ARBA00022691"/>
    </source>
</evidence>
<dbReference type="InterPro" id="IPR003616">
    <property type="entry name" value="Post-SET_dom"/>
</dbReference>
<feature type="region of interest" description="Disordered" evidence="8">
    <location>
        <begin position="185"/>
        <end position="272"/>
    </location>
</feature>
<feature type="compositionally biased region" description="Polar residues" evidence="8">
    <location>
        <begin position="254"/>
        <end position="264"/>
    </location>
</feature>
<dbReference type="Proteomes" id="UP000024635">
    <property type="component" value="Unassembled WGS sequence"/>
</dbReference>
<comment type="subcellular location">
    <subcellularLocation>
        <location evidence="2">Chromosome</location>
    </subcellularLocation>
    <subcellularLocation>
        <location evidence="1">Nucleus</location>
    </subcellularLocation>
</comment>
<keyword evidence="6" id="KW-0949">S-adenosyl-L-methionine</keyword>
<gene>
    <name evidence="10" type="primary">Acey_s0575.g197</name>
    <name evidence="10" type="ORF">Y032_0575g197</name>
</gene>
<dbReference type="EMBL" id="JARK01000175">
    <property type="protein sequence ID" value="EYC41272.1"/>
    <property type="molecule type" value="Genomic_DNA"/>
</dbReference>
<keyword evidence="11" id="KW-1185">Reference proteome</keyword>
<evidence type="ECO:0000256" key="1">
    <source>
        <dbReference type="ARBA" id="ARBA00004123"/>
    </source>
</evidence>
<evidence type="ECO:0000256" key="7">
    <source>
        <dbReference type="ARBA" id="ARBA00023242"/>
    </source>
</evidence>
<keyword evidence="3" id="KW-0158">Chromosome</keyword>
<dbReference type="InterPro" id="IPR050777">
    <property type="entry name" value="SET2_Histone-Lys_MeTrsfase"/>
</dbReference>
<feature type="domain" description="Post-SET" evidence="9">
    <location>
        <begin position="163"/>
        <end position="179"/>
    </location>
</feature>
<evidence type="ECO:0000256" key="3">
    <source>
        <dbReference type="ARBA" id="ARBA00022454"/>
    </source>
</evidence>
<dbReference type="InterPro" id="IPR046341">
    <property type="entry name" value="SET_dom_sf"/>
</dbReference>
<dbReference type="GO" id="GO:0005634">
    <property type="term" value="C:nucleus"/>
    <property type="evidence" value="ECO:0007669"/>
    <property type="project" value="UniProtKB-SubCell"/>
</dbReference>
<feature type="compositionally biased region" description="Basic residues" evidence="8">
    <location>
        <begin position="198"/>
        <end position="207"/>
    </location>
</feature>
<dbReference type="PROSITE" id="PS50868">
    <property type="entry name" value="POST_SET"/>
    <property type="match status" value="1"/>
</dbReference>
<accession>A0A016WPR4</accession>
<keyword evidence="7" id="KW-0539">Nucleus</keyword>
<name>A0A016WPR4_9BILA</name>
<keyword evidence="4" id="KW-0489">Methyltransferase</keyword>
<evidence type="ECO:0000313" key="11">
    <source>
        <dbReference type="Proteomes" id="UP000024635"/>
    </source>
</evidence>
<protein>
    <recommendedName>
        <fullName evidence="9">Post-SET domain-containing protein</fullName>
    </recommendedName>
</protein>
<evidence type="ECO:0000256" key="8">
    <source>
        <dbReference type="SAM" id="MobiDB-lite"/>
    </source>
</evidence>
<dbReference type="OrthoDB" id="308383at2759"/>
<organism evidence="10 11">
    <name type="scientific">Ancylostoma ceylanicum</name>
    <dbReference type="NCBI Taxonomy" id="53326"/>
    <lineage>
        <taxon>Eukaryota</taxon>
        <taxon>Metazoa</taxon>
        <taxon>Ecdysozoa</taxon>
        <taxon>Nematoda</taxon>
        <taxon>Chromadorea</taxon>
        <taxon>Rhabditida</taxon>
        <taxon>Rhabditina</taxon>
        <taxon>Rhabditomorpha</taxon>
        <taxon>Strongyloidea</taxon>
        <taxon>Ancylostomatidae</taxon>
        <taxon>Ancylostomatinae</taxon>
        <taxon>Ancylostoma</taxon>
    </lineage>
</organism>
<evidence type="ECO:0000256" key="2">
    <source>
        <dbReference type="ARBA" id="ARBA00004286"/>
    </source>
</evidence>
<dbReference type="AlphaFoldDB" id="A0A016WPR4"/>